<keyword evidence="1" id="KW-0472">Membrane</keyword>
<dbReference type="OrthoDB" id="18600at2"/>
<accession>A0A3B0Q980</accession>
<organism evidence="2 3">
    <name type="scientific">Chlamydia poikilotherma</name>
    <dbReference type="NCBI Taxonomy" id="1967783"/>
    <lineage>
        <taxon>Bacteria</taxon>
        <taxon>Pseudomonadati</taxon>
        <taxon>Chlamydiota</taxon>
        <taxon>Chlamydiia</taxon>
        <taxon>Chlamydiales</taxon>
        <taxon>Chlamydiaceae</taxon>
        <taxon>Chlamydia/Chlamydophila group</taxon>
        <taxon>Chlamydia</taxon>
    </lineage>
</organism>
<dbReference type="AlphaFoldDB" id="A0A3B0Q980"/>
<keyword evidence="1" id="KW-0812">Transmembrane</keyword>
<dbReference type="RefSeq" id="WP_117274722.1">
    <property type="nucleotide sequence ID" value="NZ_LS992154.1"/>
</dbReference>
<keyword evidence="1" id="KW-1133">Transmembrane helix</keyword>
<gene>
    <name evidence="2" type="ORF">C834K_1017</name>
</gene>
<evidence type="ECO:0000313" key="3">
    <source>
        <dbReference type="Proteomes" id="UP000258476"/>
    </source>
</evidence>
<feature type="transmembrane region" description="Helical" evidence="1">
    <location>
        <begin position="180"/>
        <end position="204"/>
    </location>
</feature>
<protein>
    <submittedName>
        <fullName evidence="2">Uncharacterized protein</fullName>
    </submittedName>
</protein>
<keyword evidence="3" id="KW-1185">Reference proteome</keyword>
<proteinExistence type="predicted"/>
<sequence>MEKFECLIPPKSLEDDLLDLNKQGIIAGPEELKPPFLYRAQDIIDNAPDHPTAFPSRLQEIFDINPTHLEVIYSNEGMDVWEAGCTWIANNQVIIQLRKHLRKAARWFYMYSKEEILAHEAVHAARMKFYEPMFEEALAYQTSSKVWRRFLGPLFRSPGESYCLFFFVLSGLGLSLWSPLAGLACVLATPAYFGARLLIVQSYFRRAMKKIRRMLGIPPLWVMLRLTDAEIRMFATQPIPILEKYAREQKLESVRWQQIYIAYFT</sequence>
<dbReference type="EMBL" id="LS992154">
    <property type="protein sequence ID" value="SYX09447.1"/>
    <property type="molecule type" value="Genomic_DNA"/>
</dbReference>
<name>A0A3B0Q980_9CHLA</name>
<dbReference type="Proteomes" id="UP000258476">
    <property type="component" value="Chromosome"/>
</dbReference>
<dbReference type="KEGG" id="chla:C834K_1017"/>
<evidence type="ECO:0000313" key="2">
    <source>
        <dbReference type="EMBL" id="SYX09447.1"/>
    </source>
</evidence>
<reference evidence="3" key="1">
    <citation type="submission" date="2017-11" db="EMBL/GenBank/DDBJ databases">
        <authorList>
            <person name="Seth-Smith MB H."/>
        </authorList>
    </citation>
    <scope>NUCLEOTIDE SEQUENCE [LARGE SCALE GENOMIC DNA]</scope>
</reference>
<evidence type="ECO:0000256" key="1">
    <source>
        <dbReference type="SAM" id="Phobius"/>
    </source>
</evidence>